<dbReference type="AlphaFoldDB" id="A0AAU7C0E9"/>
<sequence>MKQYQFLTPLKLPNGVTLKNRVVIPPMTEQLALEDGTVSLNELDYLNKRSGGVGMFISPVANVNELGKGFEGELSAADDRFIPGLAKMAAVMKQGNSKAILQIFSAGRKTTSAILRGKQPVSASAVPGRREFNEMPHALTEAEVEQTIEDFAQAVRRAILAGFDGVEIHGANTYLIQQFFSPHSNRRTDQWGGDVMQRMRFALSIIKRSHEMIEQLGAKRFILGYRLSPEETEKPGIRIDDTLRFVDVLADQPLDYLHVSMGNLWRKSLNDPDEQRFTILRIKDQLRGRLPLIGVGSLKTPADVEKAMAAGIDLAAIGREYLVEPHWIEKVQAGREADIRYEVDPNDAEELGLYPPLMNFLTSGIPFPFKSRQQENGNDAIFSK</sequence>
<evidence type="ECO:0000313" key="4">
    <source>
        <dbReference type="EMBL" id="XBG94627.1"/>
    </source>
</evidence>
<dbReference type="InterPro" id="IPR051799">
    <property type="entry name" value="NADH_flavin_oxidoreductase"/>
</dbReference>
<keyword evidence="2" id="KW-0560">Oxidoreductase</keyword>
<organism evidence="4">
    <name type="scientific">Limosilactobacillus allomucosae</name>
    <dbReference type="NCBI Taxonomy" id="3142938"/>
    <lineage>
        <taxon>Bacteria</taxon>
        <taxon>Bacillati</taxon>
        <taxon>Bacillota</taxon>
        <taxon>Bacilli</taxon>
        <taxon>Lactobacillales</taxon>
        <taxon>Lactobacillaceae</taxon>
        <taxon>Limosilactobacillus</taxon>
    </lineage>
</organism>
<evidence type="ECO:0000259" key="3">
    <source>
        <dbReference type="Pfam" id="PF00724"/>
    </source>
</evidence>
<gene>
    <name evidence="4" type="ORF">ABC765_05970</name>
</gene>
<dbReference type="PANTHER" id="PTHR43656">
    <property type="entry name" value="BINDING OXIDOREDUCTASE, PUTATIVE (AFU_ORTHOLOGUE AFUA_2G08260)-RELATED"/>
    <property type="match status" value="1"/>
</dbReference>
<accession>A0AAU7C0E9</accession>
<dbReference type="InterPro" id="IPR013785">
    <property type="entry name" value="Aldolase_TIM"/>
</dbReference>
<dbReference type="GO" id="GO:0010181">
    <property type="term" value="F:FMN binding"/>
    <property type="evidence" value="ECO:0007669"/>
    <property type="project" value="InterPro"/>
</dbReference>
<proteinExistence type="predicted"/>
<dbReference type="InterPro" id="IPR001155">
    <property type="entry name" value="OxRdtase_FMN_N"/>
</dbReference>
<dbReference type="PANTHER" id="PTHR43656:SF2">
    <property type="entry name" value="BINDING OXIDOREDUCTASE, PUTATIVE (AFU_ORTHOLOGUE AFUA_2G08260)-RELATED"/>
    <property type="match status" value="1"/>
</dbReference>
<dbReference type="GO" id="GO:0016491">
    <property type="term" value="F:oxidoreductase activity"/>
    <property type="evidence" value="ECO:0007669"/>
    <property type="project" value="UniProtKB-KW"/>
</dbReference>
<feature type="domain" description="NADH:flavin oxidoreductase/NADH oxidase N-terminal" evidence="3">
    <location>
        <begin position="8"/>
        <end position="336"/>
    </location>
</feature>
<evidence type="ECO:0000256" key="2">
    <source>
        <dbReference type="ARBA" id="ARBA00023002"/>
    </source>
</evidence>
<dbReference type="SUPFAM" id="SSF51395">
    <property type="entry name" value="FMN-linked oxidoreductases"/>
    <property type="match status" value="1"/>
</dbReference>
<keyword evidence="1" id="KW-0285">Flavoprotein</keyword>
<dbReference type="Gene3D" id="3.20.20.70">
    <property type="entry name" value="Aldolase class I"/>
    <property type="match status" value="1"/>
</dbReference>
<name>A0AAU7C0E9_9LACO</name>
<reference evidence="4" key="1">
    <citation type="submission" date="2024-04" db="EMBL/GenBank/DDBJ databases">
        <title>Limosilactobacillus allomucosae sp. nov., a novel species isolated from wild boar faecal samples as a potential probiotics for domestic pigs.</title>
        <authorList>
            <person name="Chen B."/>
        </authorList>
    </citation>
    <scope>NUCLEOTIDE SEQUENCE</scope>
    <source>
        <strain evidence="4">WILCCON 0051</strain>
    </source>
</reference>
<evidence type="ECO:0000256" key="1">
    <source>
        <dbReference type="ARBA" id="ARBA00022630"/>
    </source>
</evidence>
<dbReference type="RefSeq" id="WP_347979925.1">
    <property type="nucleotide sequence ID" value="NZ_CP154878.1"/>
</dbReference>
<protein>
    <submittedName>
        <fullName evidence="4">NADH-dependent flavin oxidoreductase</fullName>
    </submittedName>
</protein>
<dbReference type="CDD" id="cd04735">
    <property type="entry name" value="OYE_like_4_FMN"/>
    <property type="match status" value="1"/>
</dbReference>
<dbReference type="KEGG" id="lalo:ABC765_05970"/>
<dbReference type="Pfam" id="PF00724">
    <property type="entry name" value="Oxidored_FMN"/>
    <property type="match status" value="1"/>
</dbReference>
<dbReference type="EMBL" id="CP154878">
    <property type="protein sequence ID" value="XBG94627.1"/>
    <property type="molecule type" value="Genomic_DNA"/>
</dbReference>